<feature type="compositionally biased region" description="Basic and acidic residues" evidence="1">
    <location>
        <begin position="23"/>
        <end position="32"/>
    </location>
</feature>
<dbReference type="EMBL" id="JBEHCU010009688">
    <property type="protein sequence ID" value="KAL1379425.1"/>
    <property type="molecule type" value="Genomic_DNA"/>
</dbReference>
<accession>A0ABD1CT68</accession>
<gene>
    <name evidence="2" type="ORF">pipiens_014915</name>
</gene>
<organism evidence="2 3">
    <name type="scientific">Culex pipiens pipiens</name>
    <name type="common">Northern house mosquito</name>
    <dbReference type="NCBI Taxonomy" id="38569"/>
    <lineage>
        <taxon>Eukaryota</taxon>
        <taxon>Metazoa</taxon>
        <taxon>Ecdysozoa</taxon>
        <taxon>Arthropoda</taxon>
        <taxon>Hexapoda</taxon>
        <taxon>Insecta</taxon>
        <taxon>Pterygota</taxon>
        <taxon>Neoptera</taxon>
        <taxon>Endopterygota</taxon>
        <taxon>Diptera</taxon>
        <taxon>Nematocera</taxon>
        <taxon>Culicoidea</taxon>
        <taxon>Culicidae</taxon>
        <taxon>Culicinae</taxon>
        <taxon>Culicini</taxon>
        <taxon>Culex</taxon>
        <taxon>Culex</taxon>
    </lineage>
</organism>
<proteinExistence type="predicted"/>
<dbReference type="Proteomes" id="UP001562425">
    <property type="component" value="Unassembled WGS sequence"/>
</dbReference>
<evidence type="ECO:0000313" key="3">
    <source>
        <dbReference type="Proteomes" id="UP001562425"/>
    </source>
</evidence>
<reference evidence="2 3" key="1">
    <citation type="submission" date="2024-05" db="EMBL/GenBank/DDBJ databases">
        <title>Culex pipiens pipiens assembly and annotation.</title>
        <authorList>
            <person name="Alout H."/>
            <person name="Durand T."/>
        </authorList>
    </citation>
    <scope>NUCLEOTIDE SEQUENCE [LARGE SCALE GENOMIC DNA]</scope>
    <source>
        <strain evidence="2">HA-2024</strain>
        <tissue evidence="2">Whole body</tissue>
    </source>
</reference>
<keyword evidence="3" id="KW-1185">Reference proteome</keyword>
<name>A0ABD1CT68_CULPP</name>
<evidence type="ECO:0000256" key="1">
    <source>
        <dbReference type="SAM" id="MobiDB-lite"/>
    </source>
</evidence>
<comment type="caution">
    <text evidence="2">The sequence shown here is derived from an EMBL/GenBank/DDBJ whole genome shotgun (WGS) entry which is preliminary data.</text>
</comment>
<feature type="region of interest" description="Disordered" evidence="1">
    <location>
        <begin position="1"/>
        <end position="32"/>
    </location>
</feature>
<evidence type="ECO:0000313" key="2">
    <source>
        <dbReference type="EMBL" id="KAL1379425.1"/>
    </source>
</evidence>
<dbReference type="AlphaFoldDB" id="A0ABD1CT68"/>
<sequence>AQNRVYLGFHYPPNTNESNSTFLEDRNNEPQE</sequence>
<protein>
    <submittedName>
        <fullName evidence="2">Uncharacterized protein</fullName>
    </submittedName>
</protein>
<feature type="non-terminal residue" evidence="2">
    <location>
        <position position="1"/>
    </location>
</feature>
<feature type="compositionally biased region" description="Polar residues" evidence="1">
    <location>
        <begin position="13"/>
        <end position="22"/>
    </location>
</feature>